<dbReference type="InterPro" id="IPR001611">
    <property type="entry name" value="Leu-rich_rpt"/>
</dbReference>
<dbReference type="PANTHER" id="PTHR24369">
    <property type="entry name" value="ANTIGEN BSP, PUTATIVE-RELATED"/>
    <property type="match status" value="1"/>
</dbReference>
<dbReference type="InterPro" id="IPR003591">
    <property type="entry name" value="Leu-rich_rpt_typical-subtyp"/>
</dbReference>
<gene>
    <name evidence="7" type="ORF">g.30091</name>
    <name evidence="6" type="ORF">g.30092</name>
</gene>
<dbReference type="InterPro" id="IPR050541">
    <property type="entry name" value="LRR_TM_domain-containing"/>
</dbReference>
<protein>
    <recommendedName>
        <fullName evidence="8">LRRCT domain-containing protein</fullName>
    </recommendedName>
</protein>
<accession>A0A1B6JDB4</accession>
<evidence type="ECO:0000256" key="4">
    <source>
        <dbReference type="SAM" id="Phobius"/>
    </source>
</evidence>
<organism evidence="7">
    <name type="scientific">Homalodisca liturata</name>
    <dbReference type="NCBI Taxonomy" id="320908"/>
    <lineage>
        <taxon>Eukaryota</taxon>
        <taxon>Metazoa</taxon>
        <taxon>Ecdysozoa</taxon>
        <taxon>Arthropoda</taxon>
        <taxon>Hexapoda</taxon>
        <taxon>Insecta</taxon>
        <taxon>Pterygota</taxon>
        <taxon>Neoptera</taxon>
        <taxon>Paraneoptera</taxon>
        <taxon>Hemiptera</taxon>
        <taxon>Auchenorrhyncha</taxon>
        <taxon>Membracoidea</taxon>
        <taxon>Cicadellidae</taxon>
        <taxon>Cicadellinae</taxon>
        <taxon>Proconiini</taxon>
        <taxon>Homalodisca</taxon>
    </lineage>
</organism>
<dbReference type="SMART" id="SM00369">
    <property type="entry name" value="LRR_TYP"/>
    <property type="match status" value="4"/>
</dbReference>
<evidence type="ECO:0000256" key="2">
    <source>
        <dbReference type="ARBA" id="ARBA00022729"/>
    </source>
</evidence>
<keyword evidence="4" id="KW-1133">Transmembrane helix</keyword>
<dbReference type="EMBL" id="GECU01010773">
    <property type="protein sequence ID" value="JAS96933.1"/>
    <property type="molecule type" value="Transcribed_RNA"/>
</dbReference>
<evidence type="ECO:0008006" key="8">
    <source>
        <dbReference type="Google" id="ProtNLM"/>
    </source>
</evidence>
<evidence type="ECO:0000256" key="1">
    <source>
        <dbReference type="ARBA" id="ARBA00022614"/>
    </source>
</evidence>
<keyword evidence="1" id="KW-0433">Leucine-rich repeat</keyword>
<reference evidence="7" key="1">
    <citation type="submission" date="2015-11" db="EMBL/GenBank/DDBJ databases">
        <title>De novo transcriptome assembly of four potential Pierce s Disease insect vectors from Arizona vineyards.</title>
        <authorList>
            <person name="Tassone E.E."/>
        </authorList>
    </citation>
    <scope>NUCLEOTIDE SEQUENCE</scope>
</reference>
<keyword evidence="4" id="KW-0472">Membrane</keyword>
<name>A0A1B6JDB4_9HEMI</name>
<keyword evidence="4" id="KW-0812">Transmembrane</keyword>
<feature type="signal peptide" evidence="5">
    <location>
        <begin position="1"/>
        <end position="19"/>
    </location>
</feature>
<dbReference type="Pfam" id="PF00560">
    <property type="entry name" value="LRR_1"/>
    <property type="match status" value="1"/>
</dbReference>
<dbReference type="Gene3D" id="3.80.10.10">
    <property type="entry name" value="Ribonuclease Inhibitor"/>
    <property type="match status" value="2"/>
</dbReference>
<evidence type="ECO:0000256" key="5">
    <source>
        <dbReference type="SAM" id="SignalP"/>
    </source>
</evidence>
<keyword evidence="3" id="KW-0677">Repeat</keyword>
<keyword evidence="2 5" id="KW-0732">Signal</keyword>
<evidence type="ECO:0000313" key="6">
    <source>
        <dbReference type="EMBL" id="JAS91430.1"/>
    </source>
</evidence>
<feature type="chain" id="PRO_5008585702" description="LRRCT domain-containing protein" evidence="5">
    <location>
        <begin position="20"/>
        <end position="469"/>
    </location>
</feature>
<sequence length="469" mass="53241">MGILITVCVLVGFMAFTEADLCHKCICDNEHLDCSFIALEDHFNDSDWAGSTHTIISFDHNNIIHLKAFPKLPVTKLSITHNMIVKIDPACFKELENLTELDLGHNHLTSEQLVPAVFQGHYAPESYEPLRNLRVLKLSANALHTLDADLFEHMPQLEHLSLDSNPLRIIDRQTMVALTSISFLKELDLSSTSLKELPPHLLHTPRFLEVLNLSSNLFTSPPESLEDSHFLKQLHIDENPIVNITKFPNLPYLEVLSMSWMPDLVEIGPEAMNDLVSLQEFYCSHNPKLEKINATAFSKSAVSSPGGQTWPPIKKITLNNNNLGFLDFELLGHWDRLDTVDIQNNPWVCECHNQWLVSTLVPMMEKLNSTQHMVAGIVCHWPEQMRGQSVAELDHRSYHMRCLDAYDHHPEKDGTLLIGILIGVILAVPLTALVFISYRRHLRTTAAQYHRAFYKRGDSLHEFVANPNP</sequence>
<feature type="transmembrane region" description="Helical" evidence="4">
    <location>
        <begin position="416"/>
        <end position="438"/>
    </location>
</feature>
<dbReference type="SUPFAM" id="SSF52058">
    <property type="entry name" value="L domain-like"/>
    <property type="match status" value="1"/>
</dbReference>
<evidence type="ECO:0000256" key="3">
    <source>
        <dbReference type="ARBA" id="ARBA00022737"/>
    </source>
</evidence>
<dbReference type="Pfam" id="PF13855">
    <property type="entry name" value="LRR_8"/>
    <property type="match status" value="2"/>
</dbReference>
<proteinExistence type="predicted"/>
<dbReference type="InterPro" id="IPR032675">
    <property type="entry name" value="LRR_dom_sf"/>
</dbReference>
<dbReference type="AlphaFoldDB" id="A0A1B6JDB4"/>
<dbReference type="PANTHER" id="PTHR24369:SF210">
    <property type="entry name" value="CHAOPTIN-RELATED"/>
    <property type="match status" value="1"/>
</dbReference>
<dbReference type="GO" id="GO:0005886">
    <property type="term" value="C:plasma membrane"/>
    <property type="evidence" value="ECO:0007669"/>
    <property type="project" value="TreeGrafter"/>
</dbReference>
<dbReference type="EMBL" id="GECU01016276">
    <property type="protein sequence ID" value="JAS91430.1"/>
    <property type="molecule type" value="Transcribed_RNA"/>
</dbReference>
<evidence type="ECO:0000313" key="7">
    <source>
        <dbReference type="EMBL" id="JAS96933.1"/>
    </source>
</evidence>